<dbReference type="Gene3D" id="1.10.287.130">
    <property type="match status" value="1"/>
</dbReference>
<dbReference type="Proteomes" id="UP000644756">
    <property type="component" value="Unassembled WGS sequence"/>
</dbReference>
<sequence>MERSIHALQQTAIHTLNHHRHDWMNDLQVLYGYIRMNKPDKIIQYVEKIRERMVMESRISKLGIPSLVLFFHSLRTGSQTLQLEVVVNGELNLSELPLQADKVSDTLIGLINAYRFGIKPKWGDAPKLIVTINADERALSVDFEFQGELNASEELYRQFKEKLAGSPLQPISMDPLMTRVKLQAELRRLNGGTSCL</sequence>
<evidence type="ECO:0000256" key="3">
    <source>
        <dbReference type="ARBA" id="ARBA00022777"/>
    </source>
</evidence>
<comment type="caution">
    <text evidence="5">The sequence shown here is derived from an EMBL/GenBank/DDBJ whole genome shotgun (WGS) entry which is preliminary data.</text>
</comment>
<organism evidence="5 6">
    <name type="scientific">Paenibacillus abyssi</name>
    <dbReference type="NCBI Taxonomy" id="1340531"/>
    <lineage>
        <taxon>Bacteria</taxon>
        <taxon>Bacillati</taxon>
        <taxon>Bacillota</taxon>
        <taxon>Bacilli</taxon>
        <taxon>Bacillales</taxon>
        <taxon>Paenibacillaceae</taxon>
        <taxon>Paenibacillus</taxon>
    </lineage>
</organism>
<reference evidence="5" key="2">
    <citation type="submission" date="2020-09" db="EMBL/GenBank/DDBJ databases">
        <authorList>
            <person name="Sun Q."/>
            <person name="Zhou Y."/>
        </authorList>
    </citation>
    <scope>NUCLEOTIDE SEQUENCE</scope>
    <source>
        <strain evidence="5">CGMCC 1.12987</strain>
    </source>
</reference>
<proteinExistence type="predicted"/>
<evidence type="ECO:0000256" key="2">
    <source>
        <dbReference type="ARBA" id="ARBA00022679"/>
    </source>
</evidence>
<dbReference type="SUPFAM" id="SSF55890">
    <property type="entry name" value="Sporulation response regulatory protein Spo0B"/>
    <property type="match status" value="1"/>
</dbReference>
<dbReference type="EMBL" id="BMGR01000016">
    <property type="protein sequence ID" value="GGG20280.1"/>
    <property type="molecule type" value="Genomic_DNA"/>
</dbReference>
<dbReference type="InterPro" id="IPR016120">
    <property type="entry name" value="Sig_transdc_His_kin_SpoOB"/>
</dbReference>
<keyword evidence="2" id="KW-0808">Transferase</keyword>
<evidence type="ECO:0000256" key="1">
    <source>
        <dbReference type="ARBA" id="ARBA00022553"/>
    </source>
</evidence>
<accession>A0A917G3P1</accession>
<name>A0A917G3P1_9BACL</name>
<gene>
    <name evidence="5" type="ORF">GCM10010916_41290</name>
</gene>
<keyword evidence="3" id="KW-0418">Kinase</keyword>
<evidence type="ECO:0000259" key="4">
    <source>
        <dbReference type="Pfam" id="PF14689"/>
    </source>
</evidence>
<dbReference type="Pfam" id="PF14689">
    <property type="entry name" value="SPOB_a"/>
    <property type="match status" value="1"/>
</dbReference>
<keyword evidence="1" id="KW-0597">Phosphoprotein</keyword>
<dbReference type="GO" id="GO:0000155">
    <property type="term" value="F:phosphorelay sensor kinase activity"/>
    <property type="evidence" value="ECO:0007669"/>
    <property type="project" value="InterPro"/>
</dbReference>
<dbReference type="AlphaFoldDB" id="A0A917G3P1"/>
<evidence type="ECO:0000313" key="6">
    <source>
        <dbReference type="Proteomes" id="UP000644756"/>
    </source>
</evidence>
<dbReference type="InterPro" id="IPR039506">
    <property type="entry name" value="SPOB_a"/>
</dbReference>
<keyword evidence="6" id="KW-1185">Reference proteome</keyword>
<feature type="domain" description="SpoOB alpha-helical" evidence="4">
    <location>
        <begin position="10"/>
        <end position="62"/>
    </location>
</feature>
<protein>
    <recommendedName>
        <fullName evidence="4">SpoOB alpha-helical domain-containing protein</fullName>
    </recommendedName>
</protein>
<evidence type="ECO:0000313" key="5">
    <source>
        <dbReference type="EMBL" id="GGG20280.1"/>
    </source>
</evidence>
<reference evidence="5" key="1">
    <citation type="journal article" date="2014" name="Int. J. Syst. Evol. Microbiol.">
        <title>Complete genome sequence of Corynebacterium casei LMG S-19264T (=DSM 44701T), isolated from a smear-ripened cheese.</title>
        <authorList>
            <consortium name="US DOE Joint Genome Institute (JGI-PGF)"/>
            <person name="Walter F."/>
            <person name="Albersmeier A."/>
            <person name="Kalinowski J."/>
            <person name="Ruckert C."/>
        </authorList>
    </citation>
    <scope>NUCLEOTIDE SEQUENCE</scope>
    <source>
        <strain evidence="5">CGMCC 1.12987</strain>
    </source>
</reference>